<keyword evidence="6" id="KW-1185">Reference proteome</keyword>
<dbReference type="Gene3D" id="1.25.40.10">
    <property type="entry name" value="Tetratricopeptide repeat domain"/>
    <property type="match status" value="2"/>
</dbReference>
<dbReference type="InterPro" id="IPR005158">
    <property type="entry name" value="BTAD"/>
</dbReference>
<dbReference type="SUPFAM" id="SSF48452">
    <property type="entry name" value="TPR-like"/>
    <property type="match status" value="2"/>
</dbReference>
<comment type="similarity">
    <text evidence="1">Belongs to the AfsR/DnrI/RedD regulatory family.</text>
</comment>
<evidence type="ECO:0000313" key="5">
    <source>
        <dbReference type="EMBL" id="PSK85948.1"/>
    </source>
</evidence>
<dbReference type="InterPro" id="IPR036388">
    <property type="entry name" value="WH-like_DNA-bd_sf"/>
</dbReference>
<organism evidence="5 6">
    <name type="scientific">Murinocardiopsis flavida</name>
    <dbReference type="NCBI Taxonomy" id="645275"/>
    <lineage>
        <taxon>Bacteria</taxon>
        <taxon>Bacillati</taxon>
        <taxon>Actinomycetota</taxon>
        <taxon>Actinomycetes</taxon>
        <taxon>Streptosporangiales</taxon>
        <taxon>Nocardiopsidaceae</taxon>
        <taxon>Murinocardiopsis</taxon>
    </lineage>
</organism>
<feature type="domain" description="OmpR/PhoB-type" evidence="3">
    <location>
        <begin position="15"/>
        <end position="87"/>
    </location>
</feature>
<feature type="domain" description="Bacterial transcriptional activator" evidence="4">
    <location>
        <begin position="94"/>
        <end position="234"/>
    </location>
</feature>
<dbReference type="InterPro" id="IPR011990">
    <property type="entry name" value="TPR-like_helical_dom_sf"/>
</dbReference>
<keyword evidence="2" id="KW-0238">DNA-binding</keyword>
<comment type="caution">
    <text evidence="5">The sequence shown here is derived from an EMBL/GenBank/DDBJ whole genome shotgun (WGS) entry which is preliminary data.</text>
</comment>
<dbReference type="GO" id="GO:0003677">
    <property type="term" value="F:DNA binding"/>
    <property type="evidence" value="ECO:0007669"/>
    <property type="project" value="UniProtKB-KW"/>
</dbReference>
<dbReference type="Gene3D" id="1.10.10.10">
    <property type="entry name" value="Winged helix-like DNA-binding domain superfamily/Winged helix DNA-binding domain"/>
    <property type="match status" value="1"/>
</dbReference>
<evidence type="ECO:0000313" key="6">
    <source>
        <dbReference type="Proteomes" id="UP000240542"/>
    </source>
</evidence>
<evidence type="ECO:0000256" key="2">
    <source>
        <dbReference type="ARBA" id="ARBA00023125"/>
    </source>
</evidence>
<dbReference type="SUPFAM" id="SSF52540">
    <property type="entry name" value="P-loop containing nucleoside triphosphate hydrolases"/>
    <property type="match status" value="1"/>
</dbReference>
<dbReference type="GO" id="GO:0000160">
    <property type="term" value="P:phosphorelay signal transduction system"/>
    <property type="evidence" value="ECO:0007669"/>
    <property type="project" value="InterPro"/>
</dbReference>
<evidence type="ECO:0000259" key="3">
    <source>
        <dbReference type="SMART" id="SM00862"/>
    </source>
</evidence>
<dbReference type="SMART" id="SM00862">
    <property type="entry name" value="Trans_reg_C"/>
    <property type="match status" value="1"/>
</dbReference>
<dbReference type="AlphaFoldDB" id="A0A2P8CLU5"/>
<sequence>MRVAILGPLEVVDDGVGVDIGGARLRSLLIGLSLQVGRTVAPDTLAAAVWPGDGPTDPVNALQSLVSRLRRALPADRLLSVPGGYRLDLPADAVDAHRFERLAGEGHRSVRDGEPEMALRLLREALGLWRGELPAEAPDAAHRRLAELRLTAAEDHAAAALALGRTDGLVAELEGLAAAHPFRERLRGLVIRALHADGRQAEALASYEEFRGFLAAELGADPGAELKEAHVAALRGETAPRRRTGNLPAPATGFVGRAAELDRIAARLDAGRLVTLVGPGGAGKSRLAAEAAGRWAPPVWLVELGPVTDPDAVAHAAADALGARDPGLLSAPVDPLDGVTRALAGTSALLVLDGCEHLVDAAAALAGELLRRCPGLRIVATSREPLGIPGEAVCPVGPLPGEEAVRLFADRAAAVRPGFAVTPGNAADIGALCERLDGLPLAVELAAALLRSLPLDELVDRLGDGLDIPESRTGRPADPRHRTLRAVVAWSWRLLAEDERRLARRLAVFPGGVTVESAEAVGGAGADLLAALADRSVLRFDGRRYSMLATIRAYGREELVRSGELTRARVAHAAYFTGLAERAVPYLKGADQLPWIARLAAERGNLTAALRFCCDTGDAATALRLCAALGLYWLIRGDHRALAHWPGRALRVPGPAPSAARSVTRALHLLVPDPGRHDGPLAEEIRRLPAEPDAADPIPESALVEPFLAFAAGDADTALAAVDRRLGHPDPWVGSVLRLMRALLVGGGGDMAGMRRELVAAVAGFRDLGERGGLAWSLTALADVHTNRGSFEDAVAALEEAVRLLRALDPDDDAVLQRVWIAEARYRSGDTARARADLRGLMGGDDGASLPERYRLFARITTAALARRDGDRRDAARQLALAREDIGSGADANPAYAFALECGAAELARDGGDLAAARRHLAAAFDTAVSGGDGRQAAIAAAHSAVLLRAEGRSAEAVEQFGAALALIGAPDVLDADLQRLDPDLRAELGERAYEAALARGRGLDPEAALALIGSLLS</sequence>
<dbReference type="PANTHER" id="PTHR47691">
    <property type="entry name" value="REGULATOR-RELATED"/>
    <property type="match status" value="1"/>
</dbReference>
<name>A0A2P8CLU5_9ACTN</name>
<accession>A0A2P8CLU5</accession>
<dbReference type="CDD" id="cd15831">
    <property type="entry name" value="BTAD"/>
    <property type="match status" value="1"/>
</dbReference>
<dbReference type="OrthoDB" id="3194665at2"/>
<dbReference type="InterPro" id="IPR027417">
    <property type="entry name" value="P-loop_NTPase"/>
</dbReference>
<evidence type="ECO:0000259" key="4">
    <source>
        <dbReference type="SMART" id="SM01043"/>
    </source>
</evidence>
<reference evidence="5 6" key="1">
    <citation type="submission" date="2018-03" db="EMBL/GenBank/DDBJ databases">
        <title>Genomic Encyclopedia of Archaeal and Bacterial Type Strains, Phase II (KMG-II): from individual species to whole genera.</title>
        <authorList>
            <person name="Goeker M."/>
        </authorList>
    </citation>
    <scope>NUCLEOTIDE SEQUENCE [LARGE SCALE GENOMIC DNA]</scope>
    <source>
        <strain evidence="5 6">DSM 45312</strain>
    </source>
</reference>
<dbReference type="GO" id="GO:0006355">
    <property type="term" value="P:regulation of DNA-templated transcription"/>
    <property type="evidence" value="ECO:0007669"/>
    <property type="project" value="InterPro"/>
</dbReference>
<dbReference type="SUPFAM" id="SSF46894">
    <property type="entry name" value="C-terminal effector domain of the bipartite response regulators"/>
    <property type="match status" value="1"/>
</dbReference>
<dbReference type="PANTHER" id="PTHR47691:SF3">
    <property type="entry name" value="HTH-TYPE TRANSCRIPTIONAL REGULATOR RV0890C-RELATED"/>
    <property type="match status" value="1"/>
</dbReference>
<dbReference type="RefSeq" id="WP_106586822.1">
    <property type="nucleotide sequence ID" value="NZ_PYGA01000037.1"/>
</dbReference>
<dbReference type="Pfam" id="PF03704">
    <property type="entry name" value="BTAD"/>
    <property type="match status" value="1"/>
</dbReference>
<evidence type="ECO:0000256" key="1">
    <source>
        <dbReference type="ARBA" id="ARBA00005820"/>
    </source>
</evidence>
<gene>
    <name evidence="5" type="ORF">CLV63_1377</name>
</gene>
<protein>
    <submittedName>
        <fullName evidence="5">Putative ATPase</fullName>
    </submittedName>
</protein>
<dbReference type="InterPro" id="IPR001867">
    <property type="entry name" value="OmpR/PhoB-type_DNA-bd"/>
</dbReference>
<proteinExistence type="inferred from homology"/>
<dbReference type="SMART" id="SM01043">
    <property type="entry name" value="BTAD"/>
    <property type="match status" value="1"/>
</dbReference>
<dbReference type="Proteomes" id="UP000240542">
    <property type="component" value="Unassembled WGS sequence"/>
</dbReference>
<dbReference type="EMBL" id="PYGA01000037">
    <property type="protein sequence ID" value="PSK85948.1"/>
    <property type="molecule type" value="Genomic_DNA"/>
</dbReference>
<dbReference type="InterPro" id="IPR016032">
    <property type="entry name" value="Sig_transdc_resp-reg_C-effctor"/>
</dbReference>